<dbReference type="SUPFAM" id="SSF58014">
    <property type="entry name" value="Coiled-coil domain of nucleotide exchange factor GrpE"/>
    <property type="match status" value="1"/>
</dbReference>
<dbReference type="CDD" id="cd00446">
    <property type="entry name" value="GrpE"/>
    <property type="match status" value="1"/>
</dbReference>
<keyword evidence="4 10" id="KW-0963">Cytoplasm</keyword>
<feature type="region of interest" description="Disordered" evidence="13">
    <location>
        <begin position="1"/>
        <end position="59"/>
    </location>
</feature>
<evidence type="ECO:0000256" key="6">
    <source>
        <dbReference type="ARBA" id="ARBA00023186"/>
    </source>
</evidence>
<dbReference type="Pfam" id="PF01025">
    <property type="entry name" value="GrpE"/>
    <property type="match status" value="1"/>
</dbReference>
<evidence type="ECO:0000256" key="7">
    <source>
        <dbReference type="ARBA" id="ARBA00053401"/>
    </source>
</evidence>
<comment type="similarity">
    <text evidence="2 10 12">Belongs to the GrpE family.</text>
</comment>
<reference evidence="15" key="1">
    <citation type="submission" date="2016-10" db="EMBL/GenBank/DDBJ databases">
        <authorList>
            <person name="Varghese N."/>
            <person name="Submissions S."/>
        </authorList>
    </citation>
    <scope>NUCLEOTIDE SEQUENCE [LARGE SCALE GENOMIC DNA]</scope>
    <source>
        <strain evidence="15">SP</strain>
    </source>
</reference>
<dbReference type="GO" id="GO:0000774">
    <property type="term" value="F:adenyl-nucleotide exchange factor activity"/>
    <property type="evidence" value="ECO:0007669"/>
    <property type="project" value="InterPro"/>
</dbReference>
<evidence type="ECO:0000256" key="12">
    <source>
        <dbReference type="RuleBase" id="RU004478"/>
    </source>
</evidence>
<evidence type="ECO:0000256" key="9">
    <source>
        <dbReference type="ARBA" id="ARBA00076414"/>
    </source>
</evidence>
<evidence type="ECO:0000256" key="11">
    <source>
        <dbReference type="RuleBase" id="RU000639"/>
    </source>
</evidence>
<protein>
    <recommendedName>
        <fullName evidence="8 10">Protein GrpE</fullName>
    </recommendedName>
    <alternativeName>
        <fullName evidence="9 10">HSP-70 cofactor</fullName>
    </alternativeName>
</protein>
<evidence type="ECO:0000313" key="14">
    <source>
        <dbReference type="EMBL" id="SDY51317.1"/>
    </source>
</evidence>
<comment type="function">
    <text evidence="7 10 11">Participates actively in the response to hyperosmotic and heat shock by preventing the aggregation of stress-denatured proteins, in association with DnaK and GrpE. It is the nucleotide exchange factor for DnaK and may function as a thermosensor. Unfolded proteins bind initially to DnaJ; upon interaction with the DnaJ-bound protein, DnaK hydrolyzes its bound ATP, resulting in the formation of a stable complex. GrpE releases ADP from DnaK; ATP binding to DnaK triggers the release of the substrate protein, thus completing the reaction cycle. Several rounds of ATP-dependent interactions between DnaJ, DnaK and GrpE are required for fully efficient folding.</text>
</comment>
<organism evidence="14 15">
    <name type="scientific">Evansella caseinilytica</name>
    <dbReference type="NCBI Taxonomy" id="1503961"/>
    <lineage>
        <taxon>Bacteria</taxon>
        <taxon>Bacillati</taxon>
        <taxon>Bacillota</taxon>
        <taxon>Bacilli</taxon>
        <taxon>Bacillales</taxon>
        <taxon>Bacillaceae</taxon>
        <taxon>Evansella</taxon>
    </lineage>
</organism>
<evidence type="ECO:0000256" key="3">
    <source>
        <dbReference type="ARBA" id="ARBA00011738"/>
    </source>
</evidence>
<evidence type="ECO:0000256" key="4">
    <source>
        <dbReference type="ARBA" id="ARBA00022490"/>
    </source>
</evidence>
<feature type="compositionally biased region" description="Acidic residues" evidence="13">
    <location>
        <begin position="30"/>
        <end position="41"/>
    </location>
</feature>
<keyword evidence="5 10" id="KW-0346">Stress response</keyword>
<accession>A0A1H3KGP5</accession>
<dbReference type="GO" id="GO:0005737">
    <property type="term" value="C:cytoplasm"/>
    <property type="evidence" value="ECO:0007669"/>
    <property type="project" value="UniProtKB-SubCell"/>
</dbReference>
<dbReference type="SUPFAM" id="SSF51064">
    <property type="entry name" value="Head domain of nucleotide exchange factor GrpE"/>
    <property type="match status" value="1"/>
</dbReference>
<dbReference type="PROSITE" id="PS01071">
    <property type="entry name" value="GRPE"/>
    <property type="match status" value="1"/>
</dbReference>
<dbReference type="GO" id="GO:0042803">
    <property type="term" value="F:protein homodimerization activity"/>
    <property type="evidence" value="ECO:0007669"/>
    <property type="project" value="InterPro"/>
</dbReference>
<evidence type="ECO:0000256" key="2">
    <source>
        <dbReference type="ARBA" id="ARBA00009054"/>
    </source>
</evidence>
<dbReference type="Gene3D" id="3.90.20.20">
    <property type="match status" value="1"/>
</dbReference>
<evidence type="ECO:0000256" key="5">
    <source>
        <dbReference type="ARBA" id="ARBA00023016"/>
    </source>
</evidence>
<dbReference type="InterPro" id="IPR000740">
    <property type="entry name" value="GrpE"/>
</dbReference>
<evidence type="ECO:0000256" key="10">
    <source>
        <dbReference type="HAMAP-Rule" id="MF_01151"/>
    </source>
</evidence>
<dbReference type="PANTHER" id="PTHR21237">
    <property type="entry name" value="GRPE PROTEIN"/>
    <property type="match status" value="1"/>
</dbReference>
<feature type="compositionally biased region" description="Basic and acidic residues" evidence="13">
    <location>
        <begin position="16"/>
        <end position="26"/>
    </location>
</feature>
<dbReference type="Proteomes" id="UP000198935">
    <property type="component" value="Unassembled WGS sequence"/>
</dbReference>
<dbReference type="STRING" id="1503961.SAMN05421736_102147"/>
<dbReference type="AlphaFoldDB" id="A0A1H3KGP5"/>
<comment type="subcellular location">
    <subcellularLocation>
        <location evidence="1 10">Cytoplasm</location>
    </subcellularLocation>
</comment>
<keyword evidence="6 10" id="KW-0143">Chaperone</keyword>
<evidence type="ECO:0000256" key="13">
    <source>
        <dbReference type="SAM" id="MobiDB-lite"/>
    </source>
</evidence>
<dbReference type="FunFam" id="2.30.22.10:FF:000001">
    <property type="entry name" value="Protein GrpE"/>
    <property type="match status" value="1"/>
</dbReference>
<evidence type="ECO:0000256" key="1">
    <source>
        <dbReference type="ARBA" id="ARBA00004496"/>
    </source>
</evidence>
<dbReference type="GO" id="GO:0006457">
    <property type="term" value="P:protein folding"/>
    <property type="evidence" value="ECO:0007669"/>
    <property type="project" value="InterPro"/>
</dbReference>
<evidence type="ECO:0000256" key="8">
    <source>
        <dbReference type="ARBA" id="ARBA00072274"/>
    </source>
</evidence>
<dbReference type="GO" id="GO:0051087">
    <property type="term" value="F:protein-folding chaperone binding"/>
    <property type="evidence" value="ECO:0007669"/>
    <property type="project" value="InterPro"/>
</dbReference>
<dbReference type="HAMAP" id="MF_01151">
    <property type="entry name" value="GrpE"/>
    <property type="match status" value="1"/>
</dbReference>
<dbReference type="EMBL" id="FNPI01000002">
    <property type="protein sequence ID" value="SDY51317.1"/>
    <property type="molecule type" value="Genomic_DNA"/>
</dbReference>
<dbReference type="InterPro" id="IPR013805">
    <property type="entry name" value="GrpE_CC"/>
</dbReference>
<comment type="subunit">
    <text evidence="3 10">Homodimer.</text>
</comment>
<proteinExistence type="inferred from homology"/>
<dbReference type="InterPro" id="IPR009012">
    <property type="entry name" value="GrpE_head"/>
</dbReference>
<dbReference type="PANTHER" id="PTHR21237:SF23">
    <property type="entry name" value="GRPE PROTEIN HOMOLOG, MITOCHONDRIAL"/>
    <property type="match status" value="1"/>
</dbReference>
<dbReference type="GO" id="GO:0051082">
    <property type="term" value="F:unfolded protein binding"/>
    <property type="evidence" value="ECO:0007669"/>
    <property type="project" value="TreeGrafter"/>
</dbReference>
<dbReference type="PRINTS" id="PR00773">
    <property type="entry name" value="GRPEPROTEIN"/>
</dbReference>
<dbReference type="Gene3D" id="2.30.22.10">
    <property type="entry name" value="Head domain of nucleotide exchange factor GrpE"/>
    <property type="match status" value="1"/>
</dbReference>
<sequence length="193" mass="22545">MEKHEQIMDEEAAESNDVHAEEEIHAAENNQEEMEEDEAVSEPETSPLQELESKLEETTNRMLRLQADYDNFRRRTRLEREADAKYRSQRLVEELLPILDNFERAMLTPLDSEDGKSFMQGVEMIYRQFQDALAKEGVEPIKTVGEPFDPQVHQAVMQVKVEEYDSNIVVEELQKGYMLKDRVIRPAMVKVNE</sequence>
<gene>
    <name evidence="10" type="primary">grpE</name>
    <name evidence="14" type="ORF">SAMN05421736_102147</name>
</gene>
<dbReference type="NCBIfam" id="NF010738">
    <property type="entry name" value="PRK14140.1"/>
    <property type="match status" value="1"/>
</dbReference>
<name>A0A1H3KGP5_9BACI</name>
<evidence type="ECO:0000313" key="15">
    <source>
        <dbReference type="Proteomes" id="UP000198935"/>
    </source>
</evidence>
<keyword evidence="15" id="KW-1185">Reference proteome</keyword>